<protein>
    <submittedName>
        <fullName evidence="2">Uncharacterized protein</fullName>
    </submittedName>
</protein>
<evidence type="ECO:0000256" key="1">
    <source>
        <dbReference type="SAM" id="MobiDB-lite"/>
    </source>
</evidence>
<dbReference type="Proteomes" id="UP001159363">
    <property type="component" value="Chromosome 13"/>
</dbReference>
<keyword evidence="3" id="KW-1185">Reference proteome</keyword>
<dbReference type="EMBL" id="JARBHB010000014">
    <property type="protein sequence ID" value="KAJ8868895.1"/>
    <property type="molecule type" value="Genomic_DNA"/>
</dbReference>
<comment type="caution">
    <text evidence="2">The sequence shown here is derived from an EMBL/GenBank/DDBJ whole genome shotgun (WGS) entry which is preliminary data.</text>
</comment>
<gene>
    <name evidence="2" type="ORF">PR048_030436</name>
</gene>
<evidence type="ECO:0000313" key="2">
    <source>
        <dbReference type="EMBL" id="KAJ8868895.1"/>
    </source>
</evidence>
<accession>A0ABQ9G8Z3</accession>
<organism evidence="2 3">
    <name type="scientific">Dryococelus australis</name>
    <dbReference type="NCBI Taxonomy" id="614101"/>
    <lineage>
        <taxon>Eukaryota</taxon>
        <taxon>Metazoa</taxon>
        <taxon>Ecdysozoa</taxon>
        <taxon>Arthropoda</taxon>
        <taxon>Hexapoda</taxon>
        <taxon>Insecta</taxon>
        <taxon>Pterygota</taxon>
        <taxon>Neoptera</taxon>
        <taxon>Polyneoptera</taxon>
        <taxon>Phasmatodea</taxon>
        <taxon>Verophasmatodea</taxon>
        <taxon>Anareolatae</taxon>
        <taxon>Phasmatidae</taxon>
        <taxon>Eurycanthinae</taxon>
        <taxon>Dryococelus</taxon>
    </lineage>
</organism>
<reference evidence="2 3" key="1">
    <citation type="submission" date="2023-02" db="EMBL/GenBank/DDBJ databases">
        <title>LHISI_Scaffold_Assembly.</title>
        <authorList>
            <person name="Stuart O.P."/>
            <person name="Cleave R."/>
            <person name="Magrath M.J.L."/>
            <person name="Mikheyev A.S."/>
        </authorList>
    </citation>
    <scope>NUCLEOTIDE SEQUENCE [LARGE SCALE GENOMIC DNA]</scope>
    <source>
        <strain evidence="2">Daus_M_001</strain>
        <tissue evidence="2">Leg muscle</tissue>
    </source>
</reference>
<proteinExistence type="predicted"/>
<sequence length="826" mass="89827">MCEKPLRLLLQLIARASINHPCLARSQRGRPPTKPVRVPGTQPTASPQNLPPVVSTNAHLRVLHHGNVFVRIGCPRSCWDEWGGFLAATNVQSGRCGRGLGGGGRVKGGFLRHLARRYFHRTAVRYTDWHAPSKVGNYGEKLVPCLNVKGPRLLSGYTARLPPRRTGFDPRPGHPRIFASGIRAGRCLWSAGFIGDLPFPPLLHSGAASLSLHFTLIGSQGLVISCWLDCLLAVNFQELIGERLSDVLLESVLHLAGACGWSSQVKRPFHFYILRYSAVRCKESWEKTATRGESRGGIVVRLLASHLGEPGSIPGGVAHGFFGNHARRCRWSAGILGYLLLPPSFHSNTPPPYSPHFTLIGSQDLDIKRRLNIPAFLHLVPPLVWIILSSFDISFGGSLPPHTATKLGLREATPPRNAPPSTPRRRTPDLPHAHGATQRNAARDADQYAGSAASRPARHTSAGAASAAGTTFSLVVPRARRVAGSAAAPAARPPVTSRPCALLRGFPRRAGWKGTGSKQHVAGPITRCYTHAMEIKAKFTAQMKRDDGAVIRRRDYPLLVKLKAYISGAGSTCMSDGNTAFLRAARAGNLDKVLEHLKANIDINTSNSCIEGGSNMIQTTEVAGRQEPRTTAVLPTIKVEYITLEGAKTLHVRRRARNTVGSFTYIDWLDYFLARADYLQMNHVGAVPMLPNSEWPGTVDPTRSEARPTATRSQSETQYNIVKFISVRAMKVLYIYRLFTSHFIVNSHCVPCGCDVPLPLGKQELVSAGGLPPPNHPRSSTEDCSHAQYQAGIKQASSTPTFATAPPGSSTRGQSLYRAFAALIEH</sequence>
<evidence type="ECO:0000313" key="3">
    <source>
        <dbReference type="Proteomes" id="UP001159363"/>
    </source>
</evidence>
<name>A0ABQ9G8Z3_9NEOP</name>
<feature type="region of interest" description="Disordered" evidence="1">
    <location>
        <begin position="23"/>
        <end position="51"/>
    </location>
</feature>
<feature type="region of interest" description="Disordered" evidence="1">
    <location>
        <begin position="405"/>
        <end position="464"/>
    </location>
</feature>
<feature type="compositionally biased region" description="Polar residues" evidence="1">
    <location>
        <begin position="41"/>
        <end position="51"/>
    </location>
</feature>